<keyword evidence="1" id="KW-0812">Transmembrane</keyword>
<dbReference type="AlphaFoldDB" id="A0AAV9H279"/>
<accession>A0AAV9H279</accession>
<keyword evidence="1" id="KW-0472">Membrane</keyword>
<proteinExistence type="predicted"/>
<evidence type="ECO:0000256" key="1">
    <source>
        <dbReference type="SAM" id="Phobius"/>
    </source>
</evidence>
<name>A0AAV9H279_9PEZI</name>
<sequence>MHVGLLALRWVSCTLWARGLCGLFGNTSSSLWLPEGSEGSEGITKVLVVLVAFAFWSGGGHYFAFMPGVASIDRYIFVAHRLVSVPCL</sequence>
<evidence type="ECO:0000313" key="2">
    <source>
        <dbReference type="EMBL" id="KAK4454750.1"/>
    </source>
</evidence>
<reference evidence="2" key="1">
    <citation type="journal article" date="2023" name="Mol. Phylogenet. Evol.">
        <title>Genome-scale phylogeny and comparative genomics of the fungal order Sordariales.</title>
        <authorList>
            <person name="Hensen N."/>
            <person name="Bonometti L."/>
            <person name="Westerberg I."/>
            <person name="Brannstrom I.O."/>
            <person name="Guillou S."/>
            <person name="Cros-Aarteil S."/>
            <person name="Calhoun S."/>
            <person name="Haridas S."/>
            <person name="Kuo A."/>
            <person name="Mondo S."/>
            <person name="Pangilinan J."/>
            <person name="Riley R."/>
            <person name="LaButti K."/>
            <person name="Andreopoulos B."/>
            <person name="Lipzen A."/>
            <person name="Chen C."/>
            <person name="Yan M."/>
            <person name="Daum C."/>
            <person name="Ng V."/>
            <person name="Clum A."/>
            <person name="Steindorff A."/>
            <person name="Ohm R.A."/>
            <person name="Martin F."/>
            <person name="Silar P."/>
            <person name="Natvig D.O."/>
            <person name="Lalanne C."/>
            <person name="Gautier V."/>
            <person name="Ament-Velasquez S.L."/>
            <person name="Kruys A."/>
            <person name="Hutchinson M.I."/>
            <person name="Powell A.J."/>
            <person name="Barry K."/>
            <person name="Miller A.N."/>
            <person name="Grigoriev I.V."/>
            <person name="Debuchy R."/>
            <person name="Gladieux P."/>
            <person name="Hiltunen Thoren M."/>
            <person name="Johannesson H."/>
        </authorList>
    </citation>
    <scope>NUCLEOTIDE SEQUENCE</scope>
    <source>
        <strain evidence="2">PSN243</strain>
    </source>
</reference>
<evidence type="ECO:0000313" key="3">
    <source>
        <dbReference type="Proteomes" id="UP001321760"/>
    </source>
</evidence>
<dbReference type="EMBL" id="MU865916">
    <property type="protein sequence ID" value="KAK4454750.1"/>
    <property type="molecule type" value="Genomic_DNA"/>
</dbReference>
<gene>
    <name evidence="2" type="ORF">QBC34DRAFT_392530</name>
</gene>
<dbReference type="Proteomes" id="UP001321760">
    <property type="component" value="Unassembled WGS sequence"/>
</dbReference>
<organism evidence="2 3">
    <name type="scientific">Podospora aff. communis PSN243</name>
    <dbReference type="NCBI Taxonomy" id="3040156"/>
    <lineage>
        <taxon>Eukaryota</taxon>
        <taxon>Fungi</taxon>
        <taxon>Dikarya</taxon>
        <taxon>Ascomycota</taxon>
        <taxon>Pezizomycotina</taxon>
        <taxon>Sordariomycetes</taxon>
        <taxon>Sordariomycetidae</taxon>
        <taxon>Sordariales</taxon>
        <taxon>Podosporaceae</taxon>
        <taxon>Podospora</taxon>
    </lineage>
</organism>
<keyword evidence="3" id="KW-1185">Reference proteome</keyword>
<comment type="caution">
    <text evidence="2">The sequence shown here is derived from an EMBL/GenBank/DDBJ whole genome shotgun (WGS) entry which is preliminary data.</text>
</comment>
<feature type="transmembrane region" description="Helical" evidence="1">
    <location>
        <begin position="43"/>
        <end position="65"/>
    </location>
</feature>
<protein>
    <submittedName>
        <fullName evidence="2">Uncharacterized protein</fullName>
    </submittedName>
</protein>
<reference evidence="2" key="2">
    <citation type="submission" date="2023-05" db="EMBL/GenBank/DDBJ databases">
        <authorList>
            <consortium name="Lawrence Berkeley National Laboratory"/>
            <person name="Steindorff A."/>
            <person name="Hensen N."/>
            <person name="Bonometti L."/>
            <person name="Westerberg I."/>
            <person name="Brannstrom I.O."/>
            <person name="Guillou S."/>
            <person name="Cros-Aarteil S."/>
            <person name="Calhoun S."/>
            <person name="Haridas S."/>
            <person name="Kuo A."/>
            <person name="Mondo S."/>
            <person name="Pangilinan J."/>
            <person name="Riley R."/>
            <person name="Labutti K."/>
            <person name="Andreopoulos B."/>
            <person name="Lipzen A."/>
            <person name="Chen C."/>
            <person name="Yanf M."/>
            <person name="Daum C."/>
            <person name="Ng V."/>
            <person name="Clum A."/>
            <person name="Ohm R."/>
            <person name="Martin F."/>
            <person name="Silar P."/>
            <person name="Natvig D."/>
            <person name="Lalanne C."/>
            <person name="Gautier V."/>
            <person name="Ament-Velasquez S.L."/>
            <person name="Kruys A."/>
            <person name="Hutchinson M.I."/>
            <person name="Powell A.J."/>
            <person name="Barry K."/>
            <person name="Miller A.N."/>
            <person name="Grigoriev I.V."/>
            <person name="Debuchy R."/>
            <person name="Gladieux P."/>
            <person name="Thoren M.H."/>
            <person name="Johannesson H."/>
        </authorList>
    </citation>
    <scope>NUCLEOTIDE SEQUENCE</scope>
    <source>
        <strain evidence="2">PSN243</strain>
    </source>
</reference>
<feature type="non-terminal residue" evidence="2">
    <location>
        <position position="88"/>
    </location>
</feature>
<keyword evidence="1" id="KW-1133">Transmembrane helix</keyword>